<feature type="region of interest" description="Disordered" evidence="1">
    <location>
        <begin position="1"/>
        <end position="121"/>
    </location>
</feature>
<feature type="compositionally biased region" description="Polar residues" evidence="1">
    <location>
        <begin position="80"/>
        <end position="91"/>
    </location>
</feature>
<evidence type="ECO:0000313" key="3">
    <source>
        <dbReference type="Proteomes" id="UP000572268"/>
    </source>
</evidence>
<dbReference type="AlphaFoldDB" id="A0A7J6LZK8"/>
<accession>A0A7J6LZK8</accession>
<dbReference type="EMBL" id="JABANN010000252">
    <property type="protein sequence ID" value="KAF4664719.1"/>
    <property type="molecule type" value="Genomic_DNA"/>
</dbReference>
<feature type="compositionally biased region" description="Polar residues" evidence="1">
    <location>
        <begin position="33"/>
        <end position="55"/>
    </location>
</feature>
<protein>
    <submittedName>
        <fullName evidence="2">Uncharacterized protein</fullName>
    </submittedName>
</protein>
<sequence>MSQVSIGGVKRRRRGAMLTIAKGIPTPNRKRSSSQLSEVTLASKKPPSSLSTDVPRSTAECDKTLTGEPSPSESDPVVLTTHTETTMSLRAQEQRESKLMSTEGGVPRSSKRARGASDSRGYAAEASLLGAPLTGVPPNGGTRGCLDRTESGPPPVTGRVADKPSSPLQGGVGPVEDTIRVDDTGPAAPRGIQGITPAEACSALMMLKIIENNGSESGLMSSLRESFASGSDPYPLRVMLEIDIQELLKCSVMCRNILRAGWGPTVTYLRTCFGFVLQRVILEDKVEVAHHLIHLTVTPRNGFNFPMLGSCALPKRFHRCVMMRERSEEHHYVWCRTGRACCGQQQRLASSAAFSPPGKDIVEALPHLVCPGCKKRVPVREELVECRQTFEVLLENGLTGLGGSASAALVTLDGEILRRARDRSLLTEGVLLDMVLLEIPALREGPPQGGRSKWRLPELLCLSVPTLTAPERVIQLPDPRTVDDPIAAMLDRTAVTGIACCTEPVCELGGRLTASAVAETLITTGACHDRPGRPVLFDLDSMSITRSLAALMHDVMLRQTLLSPYSKSFIPCCCTIWGWISSDTLDRCSADTRALMSYFDFVLELDLGGCQGDAQRRRDGIWRIVRSKESVLTSAAEGQLRSHAQELGCIDVHRLIWLATTVATIRQSHSQEVQIESVDVSKAYEVGGNNRWAITVSSMSPLLGCGWGFPLHRS</sequence>
<name>A0A7J6LZK8_PEROL</name>
<evidence type="ECO:0000313" key="2">
    <source>
        <dbReference type="EMBL" id="KAF4664719.1"/>
    </source>
</evidence>
<dbReference type="Proteomes" id="UP000572268">
    <property type="component" value="Unassembled WGS sequence"/>
</dbReference>
<feature type="region of interest" description="Disordered" evidence="1">
    <location>
        <begin position="133"/>
        <end position="179"/>
    </location>
</feature>
<evidence type="ECO:0000256" key="1">
    <source>
        <dbReference type="SAM" id="MobiDB-lite"/>
    </source>
</evidence>
<organism evidence="2 3">
    <name type="scientific">Perkinsus olseni</name>
    <name type="common">Perkinsus atlanticus</name>
    <dbReference type="NCBI Taxonomy" id="32597"/>
    <lineage>
        <taxon>Eukaryota</taxon>
        <taxon>Sar</taxon>
        <taxon>Alveolata</taxon>
        <taxon>Perkinsozoa</taxon>
        <taxon>Perkinsea</taxon>
        <taxon>Perkinsida</taxon>
        <taxon>Perkinsidae</taxon>
        <taxon>Perkinsus</taxon>
    </lineage>
</organism>
<proteinExistence type="predicted"/>
<reference evidence="2 3" key="1">
    <citation type="submission" date="2020-04" db="EMBL/GenBank/DDBJ databases">
        <title>Perkinsus olseni comparative genomics.</title>
        <authorList>
            <person name="Bogema D.R."/>
        </authorList>
    </citation>
    <scope>NUCLEOTIDE SEQUENCE [LARGE SCALE GENOMIC DNA]</scope>
    <source>
        <strain evidence="2">ATCC PRA-31</strain>
    </source>
</reference>
<gene>
    <name evidence="2" type="ORF">FOL46_004095</name>
</gene>
<comment type="caution">
    <text evidence="2">The sequence shown here is derived from an EMBL/GenBank/DDBJ whole genome shotgun (WGS) entry which is preliminary data.</text>
</comment>